<name>A0A9X2KC56_9MICO</name>
<keyword evidence="4" id="KW-1185">Reference proteome</keyword>
<gene>
    <name evidence="3" type="ORF">BJ978_001742</name>
</gene>
<protein>
    <recommendedName>
        <fullName evidence="5">TPM domain-containing protein</fullName>
    </recommendedName>
</protein>
<organism evidence="3 4">
    <name type="scientific">Agromyces terreus</name>
    <dbReference type="NCBI Taxonomy" id="424795"/>
    <lineage>
        <taxon>Bacteria</taxon>
        <taxon>Bacillati</taxon>
        <taxon>Actinomycetota</taxon>
        <taxon>Actinomycetes</taxon>
        <taxon>Micrococcales</taxon>
        <taxon>Microbacteriaceae</taxon>
        <taxon>Agromyces</taxon>
    </lineage>
</organism>
<accession>A0A9X2KC56</accession>
<dbReference type="OrthoDB" id="5105562at2"/>
<evidence type="ECO:0000313" key="3">
    <source>
        <dbReference type="EMBL" id="MCP2371066.1"/>
    </source>
</evidence>
<reference evidence="3" key="1">
    <citation type="submission" date="2022-06" db="EMBL/GenBank/DDBJ databases">
        <title>Sequencing the genomes of 1000 actinobacteria strains.</title>
        <authorList>
            <person name="Klenk H.-P."/>
        </authorList>
    </citation>
    <scope>NUCLEOTIDE SEQUENCE</scope>
    <source>
        <strain evidence="3">DSM 22016</strain>
    </source>
</reference>
<keyword evidence="2" id="KW-1133">Transmembrane helix</keyword>
<evidence type="ECO:0000256" key="1">
    <source>
        <dbReference type="SAM" id="Coils"/>
    </source>
</evidence>
<feature type="transmembrane region" description="Helical" evidence="2">
    <location>
        <begin position="6"/>
        <end position="28"/>
    </location>
</feature>
<keyword evidence="1" id="KW-0175">Coiled coil</keyword>
<dbReference type="EMBL" id="JAMZDY010000001">
    <property type="protein sequence ID" value="MCP2371066.1"/>
    <property type="molecule type" value="Genomic_DNA"/>
</dbReference>
<proteinExistence type="predicted"/>
<keyword evidence="2" id="KW-0812">Transmembrane</keyword>
<keyword evidence="2" id="KW-0472">Membrane</keyword>
<dbReference type="Proteomes" id="UP001139722">
    <property type="component" value="Unassembled WGS sequence"/>
</dbReference>
<evidence type="ECO:0000313" key="4">
    <source>
        <dbReference type="Proteomes" id="UP001139722"/>
    </source>
</evidence>
<comment type="caution">
    <text evidence="3">The sequence shown here is derived from an EMBL/GenBank/DDBJ whole genome shotgun (WGS) entry which is preliminary data.</text>
</comment>
<evidence type="ECO:0008006" key="5">
    <source>
        <dbReference type="Google" id="ProtNLM"/>
    </source>
</evidence>
<dbReference type="AlphaFoldDB" id="A0A9X2KC56"/>
<sequence length="440" mass="45920">MPDGLWWLPSLVVLGVAAAAVVGGIVAFRRLGARRERAALESGRGAELRAKSLIVQADSAVREALAEALFVEAQFDRATAASVREAVEVAQRRLREAFLLQQRLDDAEPDTAAERRSWSARIVDLCESALATLAASDAALDARRLAERGASSEAPLLEGRRDALSVRRDEAAAMLDRLDGRFAASALGGAHDALGRADAALAASSEQLEVARGRLDRGLGAAEPTSAAAGLLERAARMLDEAERVESDLEAVGADALAQAAALEEELRAARAERDATEDPEARAALARAVDEAVQARAGTWGAGPGAVGAGAGAVVASTEPSQLPDPFAARDRLRMVRDRLEVARATARAARSRVDGARGALGGALAIAESQLGAAGEAIRRGGRRVGADARTRLAEAERQLVIARQEPDPVAALDAARRATARASDAEALAAYDLMGRR</sequence>
<dbReference type="RefSeq" id="WP_156999840.1">
    <property type="nucleotide sequence ID" value="NZ_JAMZDY010000001.1"/>
</dbReference>
<evidence type="ECO:0000256" key="2">
    <source>
        <dbReference type="SAM" id="Phobius"/>
    </source>
</evidence>
<feature type="coiled-coil region" evidence="1">
    <location>
        <begin position="228"/>
        <end position="273"/>
    </location>
</feature>